<evidence type="ECO:0000313" key="2">
    <source>
        <dbReference type="Proteomes" id="UP001164705"/>
    </source>
</evidence>
<accession>A0A9E8SEH1</accession>
<gene>
    <name evidence="1" type="ORF">N7U66_03250</name>
</gene>
<reference evidence="1" key="1">
    <citation type="submission" date="2022-11" db="EMBL/GenBank/DDBJ databases">
        <title>Lacinutrix neustonica HL-RS19T sp. nov., isolated from the surface microlayer sample of brackish Lake Shihwa.</title>
        <authorList>
            <person name="Choi J.Y."/>
            <person name="Hwang C.Y."/>
        </authorList>
    </citation>
    <scope>NUCLEOTIDE SEQUENCE</scope>
    <source>
        <strain evidence="1">HL-RS19</strain>
    </source>
</reference>
<dbReference type="Proteomes" id="UP001164705">
    <property type="component" value="Chromosome"/>
</dbReference>
<dbReference type="EMBL" id="CP113088">
    <property type="protein sequence ID" value="WAC02702.1"/>
    <property type="molecule type" value="Genomic_DNA"/>
</dbReference>
<dbReference type="InterPro" id="IPR013783">
    <property type="entry name" value="Ig-like_fold"/>
</dbReference>
<name>A0A9E8SEH1_9FLAO</name>
<sequence>MGNDSGEVLSPLASVLEIATDINFTNIIQTEFTNITSQQILINSVGDYYWRVRARDEAGNESVSSEPRKFTVE</sequence>
<keyword evidence="2" id="KW-1185">Reference proteome</keyword>
<protein>
    <submittedName>
        <fullName evidence="1">Uncharacterized protein</fullName>
    </submittedName>
</protein>
<organism evidence="1 2">
    <name type="scientific">Lacinutrix neustonica</name>
    <dbReference type="NCBI Taxonomy" id="2980107"/>
    <lineage>
        <taxon>Bacteria</taxon>
        <taxon>Pseudomonadati</taxon>
        <taxon>Bacteroidota</taxon>
        <taxon>Flavobacteriia</taxon>
        <taxon>Flavobacteriales</taxon>
        <taxon>Flavobacteriaceae</taxon>
        <taxon>Lacinutrix</taxon>
    </lineage>
</organism>
<proteinExistence type="predicted"/>
<evidence type="ECO:0000313" key="1">
    <source>
        <dbReference type="EMBL" id="WAC02702.1"/>
    </source>
</evidence>
<dbReference type="AlphaFoldDB" id="A0A9E8SEH1"/>
<dbReference type="KEGG" id="lnu:N7U66_03250"/>
<dbReference type="Gene3D" id="2.60.40.10">
    <property type="entry name" value="Immunoglobulins"/>
    <property type="match status" value="1"/>
</dbReference>
<dbReference type="RefSeq" id="WP_267677300.1">
    <property type="nucleotide sequence ID" value="NZ_CP113088.1"/>
</dbReference>